<dbReference type="InterPro" id="IPR036063">
    <property type="entry name" value="Smr_dom_sf"/>
</dbReference>
<dbReference type="GO" id="GO:0016887">
    <property type="term" value="F:ATP hydrolysis activity"/>
    <property type="evidence" value="ECO:0007669"/>
    <property type="project" value="InterPro"/>
</dbReference>
<protein>
    <recommendedName>
        <fullName evidence="9">Endonuclease MutS2</fullName>
        <ecNumber evidence="9">3.1.-.-</ecNumber>
    </recommendedName>
    <alternativeName>
        <fullName evidence="9">Ribosome-associated protein quality control-upstream factor</fullName>
        <shortName evidence="9">RQC-upstream factor</shortName>
        <shortName evidence="9">RqcU</shortName>
        <ecNumber evidence="9">3.6.4.-</ecNumber>
    </alternativeName>
</protein>
<comment type="similarity">
    <text evidence="9">Belongs to the DNA mismatch repair MutS family. MutS2 subfamily.</text>
</comment>
<dbReference type="CDD" id="cd06503">
    <property type="entry name" value="ATP-synt_Fo_b"/>
    <property type="match status" value="1"/>
</dbReference>
<dbReference type="InterPro" id="IPR002625">
    <property type="entry name" value="Smr_dom"/>
</dbReference>
<dbReference type="InterPro" id="IPR027417">
    <property type="entry name" value="P-loop_NTPase"/>
</dbReference>
<dbReference type="SUPFAM" id="SSF52540">
    <property type="entry name" value="P-loop containing nucleoside triphosphate hydrolases"/>
    <property type="match status" value="1"/>
</dbReference>
<gene>
    <name evidence="9" type="primary">mutS2</name>
    <name evidence="9" type="synonym">rqcU</name>
    <name evidence="12" type="ORF">GGP71_001758</name>
</gene>
<evidence type="ECO:0000313" key="12">
    <source>
        <dbReference type="EMBL" id="MCS3677830.1"/>
    </source>
</evidence>
<dbReference type="PROSITE" id="PS50828">
    <property type="entry name" value="SMR"/>
    <property type="match status" value="1"/>
</dbReference>
<dbReference type="SUPFAM" id="SSF48334">
    <property type="entry name" value="DNA repair protein MutS, domain III"/>
    <property type="match status" value="1"/>
</dbReference>
<name>A0A9X2Q409_9BACT</name>
<dbReference type="GO" id="GO:0030983">
    <property type="term" value="F:mismatched DNA binding"/>
    <property type="evidence" value="ECO:0007669"/>
    <property type="project" value="InterPro"/>
</dbReference>
<dbReference type="GO" id="GO:0006298">
    <property type="term" value="P:mismatch repair"/>
    <property type="evidence" value="ECO:0007669"/>
    <property type="project" value="InterPro"/>
</dbReference>
<dbReference type="EC" id="3.6.4.-" evidence="9"/>
<dbReference type="PANTHER" id="PTHR48466">
    <property type="entry name" value="OS10G0509000 PROTEIN-RELATED"/>
    <property type="match status" value="1"/>
</dbReference>
<dbReference type="FunFam" id="3.40.50.300:FF:000830">
    <property type="entry name" value="Endonuclease MutS2"/>
    <property type="match status" value="1"/>
</dbReference>
<dbReference type="GO" id="GO:0004812">
    <property type="term" value="F:aminoacyl-tRNA ligase activity"/>
    <property type="evidence" value="ECO:0007669"/>
    <property type="project" value="InterPro"/>
</dbReference>
<dbReference type="SMART" id="SM00534">
    <property type="entry name" value="MUTSac"/>
    <property type="match status" value="1"/>
</dbReference>
<feature type="region of interest" description="Disordered" evidence="10">
    <location>
        <begin position="645"/>
        <end position="678"/>
    </location>
</feature>
<dbReference type="InterPro" id="IPR045076">
    <property type="entry name" value="MutS"/>
</dbReference>
<keyword evidence="9" id="KW-0255">Endonuclease</keyword>
<evidence type="ECO:0000256" key="4">
    <source>
        <dbReference type="ARBA" id="ARBA00022801"/>
    </source>
</evidence>
<dbReference type="GO" id="GO:0045910">
    <property type="term" value="P:negative regulation of DNA recombination"/>
    <property type="evidence" value="ECO:0007669"/>
    <property type="project" value="InterPro"/>
</dbReference>
<feature type="compositionally biased region" description="Low complexity" evidence="10">
    <location>
        <begin position="653"/>
        <end position="672"/>
    </location>
</feature>
<dbReference type="HAMAP" id="MF_00092">
    <property type="entry name" value="MutS2"/>
    <property type="match status" value="1"/>
</dbReference>
<dbReference type="GO" id="GO:0005524">
    <property type="term" value="F:ATP binding"/>
    <property type="evidence" value="ECO:0007669"/>
    <property type="project" value="UniProtKB-UniRule"/>
</dbReference>
<dbReference type="Gene3D" id="3.30.1370.110">
    <property type="match status" value="1"/>
</dbReference>
<comment type="subunit">
    <text evidence="9">Homodimer. Binds to stalled ribosomes, contacting rRNA.</text>
</comment>
<dbReference type="EMBL" id="JANUAU010000005">
    <property type="protein sequence ID" value="MCS3677830.1"/>
    <property type="molecule type" value="Genomic_DNA"/>
</dbReference>
<evidence type="ECO:0000256" key="9">
    <source>
        <dbReference type="HAMAP-Rule" id="MF_00092"/>
    </source>
</evidence>
<dbReference type="Pfam" id="PF00488">
    <property type="entry name" value="MutS_V"/>
    <property type="match status" value="1"/>
</dbReference>
<dbReference type="Pfam" id="PF01713">
    <property type="entry name" value="Smr"/>
    <property type="match status" value="1"/>
</dbReference>
<dbReference type="NCBIfam" id="TIGR01069">
    <property type="entry name" value="mutS2"/>
    <property type="match status" value="1"/>
</dbReference>
<dbReference type="GO" id="GO:0019843">
    <property type="term" value="F:rRNA binding"/>
    <property type="evidence" value="ECO:0007669"/>
    <property type="project" value="UniProtKB-UniRule"/>
</dbReference>
<dbReference type="SMART" id="SM00463">
    <property type="entry name" value="SMR"/>
    <property type="match status" value="1"/>
</dbReference>
<evidence type="ECO:0000259" key="11">
    <source>
        <dbReference type="PROSITE" id="PS50828"/>
    </source>
</evidence>
<keyword evidence="4 9" id="KW-0378">Hydrolase</keyword>
<feature type="region of interest" description="Disordered" evidence="10">
    <location>
        <begin position="799"/>
        <end position="819"/>
    </location>
</feature>
<dbReference type="GO" id="GO:0006418">
    <property type="term" value="P:tRNA aminoacylation for protein translation"/>
    <property type="evidence" value="ECO:0007669"/>
    <property type="project" value="InterPro"/>
</dbReference>
<evidence type="ECO:0000256" key="3">
    <source>
        <dbReference type="ARBA" id="ARBA00022741"/>
    </source>
</evidence>
<keyword evidence="5 9" id="KW-0067">ATP-binding</keyword>
<dbReference type="Proteomes" id="UP001155027">
    <property type="component" value="Unassembled WGS sequence"/>
</dbReference>
<dbReference type="GO" id="GO:0043023">
    <property type="term" value="F:ribosomal large subunit binding"/>
    <property type="evidence" value="ECO:0007669"/>
    <property type="project" value="UniProtKB-UniRule"/>
</dbReference>
<keyword evidence="8 9" id="KW-0238">DNA-binding</keyword>
<dbReference type="GO" id="GO:0140664">
    <property type="term" value="F:ATP-dependent DNA damage sensor activity"/>
    <property type="evidence" value="ECO:0007669"/>
    <property type="project" value="InterPro"/>
</dbReference>
<dbReference type="SMART" id="SM00991">
    <property type="entry name" value="WHEP-TRS"/>
    <property type="match status" value="1"/>
</dbReference>
<dbReference type="AlphaFoldDB" id="A0A9X2Q409"/>
<dbReference type="InterPro" id="IPR000738">
    <property type="entry name" value="WHEP-TRS_dom"/>
</dbReference>
<dbReference type="PIRSF" id="PIRSF005814">
    <property type="entry name" value="MutS_YshD"/>
    <property type="match status" value="1"/>
</dbReference>
<evidence type="ECO:0000256" key="5">
    <source>
        <dbReference type="ARBA" id="ARBA00022840"/>
    </source>
</evidence>
<sequence length="819" mass="90289">METYPDSLDEKLGFDVVRDRLAARVQSPLGEERLASMRPARTMDWLRGELGRVEELQGAFQYGDSVPLSPMYDLRDALRRAAPEDAYVDPEDLMATRRTLVTLRRLKKHFEARREDYPRLADAVARATPLPDLEETIASILDEDASIRDDASPELRRLRQQIRSKEEELRTTLDKALRHAVREGHATGEQATLRGGRMVIPVRASAKGKVEGFVHDRSASGQTVYIEPAACLELNNEVRELQSAEQAEIERILRRVTDHVRAESDAIEENLTVLAQFDLLRAKARFANRLGAVVPKLNDEGHVEIYEGRNPVLQLHFEELGADDATDGRASGEEETLPPREVVPLDLELGADFRTLVITGPNAGGKTVTMKTVGLFSLMLAYGLPLPVAPHSSFPLFDQIVADIGDEQSIEDDLSTFSSHVSNLRHMLSAVGENALVLIDEAGTGTDPDEGAALAQAVLEQLTEAGARTIATTHHGTLKTYAHEAETVENGSMEFDQETLRPTHRYQEGVPGSSYAFEIARRMGLSGDLLDRARTLAGTQKTAMENLITTFERRTQELEDELYDARKAREKAEAEQQRYEEKTEKLEKERDAFRQQALEEAERIVEEANARIENTIREIKEAQAASDATQEAREQLEDYKADLQARREEAAPEQDAAPAEADGASPAAAGGPINEGDQVVVDDGSTAVEVQEIEDGEARLLMGSMHMRVSLDRLTRVGGPESAEPDEEDTGGNAEMAALEASPSIDVRGERVDEARRQVQHFLDDAVAANLDTVEILHGKGTGALRNALHEMLSDRPDVADHRKAPIEEGGAGVTKVDL</sequence>
<evidence type="ECO:0000256" key="7">
    <source>
        <dbReference type="ARBA" id="ARBA00022917"/>
    </source>
</evidence>
<comment type="function">
    <text evidence="9">Acts as a ribosome collision sensor, splitting the ribosome into its 2 subunits. Detects stalled/collided 70S ribosomes which it binds and splits by an ATP-hydrolysis driven conformational change. Acts upstream of the ribosome quality control system (RQC), a ribosome-associated complex that mediates the extraction of incompletely synthesized nascent chains from stalled ribosomes and their subsequent degradation. Probably generates substrates for RQC.</text>
</comment>
<comment type="caution">
    <text evidence="12">The sequence shown here is derived from an EMBL/GenBank/DDBJ whole genome shotgun (WGS) entry which is preliminary data.</text>
</comment>
<dbReference type="InterPro" id="IPR005747">
    <property type="entry name" value="MutS2"/>
</dbReference>
<evidence type="ECO:0000313" key="13">
    <source>
        <dbReference type="Proteomes" id="UP001155027"/>
    </source>
</evidence>
<keyword evidence="6 9" id="KW-0694">RNA-binding</keyword>
<proteinExistence type="inferred from homology"/>
<keyword evidence="1" id="KW-0436">Ligase</keyword>
<comment type="function">
    <text evidence="9">Endonuclease that is involved in the suppression of homologous recombination and thus may have a key role in the control of bacterial genetic diversity.</text>
</comment>
<feature type="domain" description="Smr" evidence="11">
    <location>
        <begin position="745"/>
        <end position="819"/>
    </location>
</feature>
<keyword evidence="2 9" id="KW-0699">rRNA-binding</keyword>
<evidence type="ECO:0000256" key="1">
    <source>
        <dbReference type="ARBA" id="ARBA00022598"/>
    </source>
</evidence>
<keyword evidence="7" id="KW-0648">Protein biosynthesis</keyword>
<organism evidence="12 13">
    <name type="scientific">Salinibacter ruber</name>
    <dbReference type="NCBI Taxonomy" id="146919"/>
    <lineage>
        <taxon>Bacteria</taxon>
        <taxon>Pseudomonadati</taxon>
        <taxon>Rhodothermota</taxon>
        <taxon>Rhodothermia</taxon>
        <taxon>Rhodothermales</taxon>
        <taxon>Salinibacteraceae</taxon>
        <taxon>Salinibacter</taxon>
    </lineage>
</organism>
<keyword evidence="9" id="KW-0540">Nuclease</keyword>
<dbReference type="Gene3D" id="3.40.50.300">
    <property type="entry name" value="P-loop containing nucleotide triphosphate hydrolases"/>
    <property type="match status" value="1"/>
</dbReference>
<dbReference type="GO" id="GO:0072344">
    <property type="term" value="P:rescue of stalled ribosome"/>
    <property type="evidence" value="ECO:0007669"/>
    <property type="project" value="UniProtKB-UniRule"/>
</dbReference>
<feature type="binding site" evidence="9">
    <location>
        <begin position="360"/>
        <end position="367"/>
    </location>
    <ligand>
        <name>ATP</name>
        <dbReference type="ChEBI" id="CHEBI:30616"/>
    </ligand>
</feature>
<evidence type="ECO:0000256" key="2">
    <source>
        <dbReference type="ARBA" id="ARBA00022730"/>
    </source>
</evidence>
<dbReference type="PANTHER" id="PTHR48466:SF2">
    <property type="entry name" value="OS10G0509000 PROTEIN"/>
    <property type="match status" value="1"/>
</dbReference>
<evidence type="ECO:0000256" key="6">
    <source>
        <dbReference type="ARBA" id="ARBA00022884"/>
    </source>
</evidence>
<dbReference type="GO" id="GO:0004519">
    <property type="term" value="F:endonuclease activity"/>
    <property type="evidence" value="ECO:0007669"/>
    <property type="project" value="UniProtKB-UniRule"/>
</dbReference>
<dbReference type="InterPro" id="IPR007696">
    <property type="entry name" value="DNA_mismatch_repair_MutS_core"/>
</dbReference>
<evidence type="ECO:0000256" key="8">
    <source>
        <dbReference type="ARBA" id="ARBA00023125"/>
    </source>
</evidence>
<dbReference type="RefSeq" id="WP_259080246.1">
    <property type="nucleotide sequence ID" value="NZ_JANUAU010000005.1"/>
</dbReference>
<evidence type="ECO:0000256" key="10">
    <source>
        <dbReference type="SAM" id="MobiDB-lite"/>
    </source>
</evidence>
<dbReference type="InterPro" id="IPR036187">
    <property type="entry name" value="DNA_mismatch_repair_MutS_sf"/>
</dbReference>
<keyword evidence="3 9" id="KW-0547">Nucleotide-binding</keyword>
<reference evidence="12" key="1">
    <citation type="submission" date="2022-08" db="EMBL/GenBank/DDBJ databases">
        <title>Genomic Encyclopedia of Type Strains, Phase V (KMG-V): Genome sequencing to study the core and pangenomes of soil and plant-associated prokaryotes.</title>
        <authorList>
            <person name="Whitman W."/>
        </authorList>
    </citation>
    <scope>NUCLEOTIDE SEQUENCE</scope>
    <source>
        <strain evidence="12">0</strain>
    </source>
</reference>
<dbReference type="SMART" id="SM00533">
    <property type="entry name" value="MUTSd"/>
    <property type="match status" value="1"/>
</dbReference>
<dbReference type="EC" id="3.1.-.-" evidence="9"/>
<dbReference type="InterPro" id="IPR000432">
    <property type="entry name" value="DNA_mismatch_repair_MutS_C"/>
</dbReference>
<accession>A0A9X2Q409</accession>
<dbReference type="SUPFAM" id="SSF160443">
    <property type="entry name" value="SMR domain-like"/>
    <property type="match status" value="1"/>
</dbReference>